<evidence type="ECO:0000313" key="2">
    <source>
        <dbReference type="EMBL" id="EEE60354.1"/>
    </source>
</evidence>
<reference evidence="2" key="1">
    <citation type="journal article" date="2005" name="PLoS Biol.">
        <title>The genomes of Oryza sativa: a history of duplications.</title>
        <authorList>
            <person name="Yu J."/>
            <person name="Wang J."/>
            <person name="Lin W."/>
            <person name="Li S."/>
            <person name="Li H."/>
            <person name="Zhou J."/>
            <person name="Ni P."/>
            <person name="Dong W."/>
            <person name="Hu S."/>
            <person name="Zeng C."/>
            <person name="Zhang J."/>
            <person name="Zhang Y."/>
            <person name="Li R."/>
            <person name="Xu Z."/>
            <person name="Li S."/>
            <person name="Li X."/>
            <person name="Zheng H."/>
            <person name="Cong L."/>
            <person name="Lin L."/>
            <person name="Yin J."/>
            <person name="Geng J."/>
            <person name="Li G."/>
            <person name="Shi J."/>
            <person name="Liu J."/>
            <person name="Lv H."/>
            <person name="Li J."/>
            <person name="Wang J."/>
            <person name="Deng Y."/>
            <person name="Ran L."/>
            <person name="Shi X."/>
            <person name="Wang X."/>
            <person name="Wu Q."/>
            <person name="Li C."/>
            <person name="Ren X."/>
            <person name="Wang J."/>
            <person name="Wang X."/>
            <person name="Li D."/>
            <person name="Liu D."/>
            <person name="Zhang X."/>
            <person name="Ji Z."/>
            <person name="Zhao W."/>
            <person name="Sun Y."/>
            <person name="Zhang Z."/>
            <person name="Bao J."/>
            <person name="Han Y."/>
            <person name="Dong L."/>
            <person name="Ji J."/>
            <person name="Chen P."/>
            <person name="Wu S."/>
            <person name="Liu J."/>
            <person name="Xiao Y."/>
            <person name="Bu D."/>
            <person name="Tan J."/>
            <person name="Yang L."/>
            <person name="Ye C."/>
            <person name="Zhang J."/>
            <person name="Xu J."/>
            <person name="Zhou Y."/>
            <person name="Yu Y."/>
            <person name="Zhang B."/>
            <person name="Zhuang S."/>
            <person name="Wei H."/>
            <person name="Liu B."/>
            <person name="Lei M."/>
            <person name="Yu H."/>
            <person name="Li Y."/>
            <person name="Xu H."/>
            <person name="Wei S."/>
            <person name="He X."/>
            <person name="Fang L."/>
            <person name="Zhang Z."/>
            <person name="Zhang Y."/>
            <person name="Huang X."/>
            <person name="Su Z."/>
            <person name="Tong W."/>
            <person name="Li J."/>
            <person name="Tong Z."/>
            <person name="Li S."/>
            <person name="Ye J."/>
            <person name="Wang L."/>
            <person name="Fang L."/>
            <person name="Lei T."/>
            <person name="Chen C."/>
            <person name="Chen H."/>
            <person name="Xu Z."/>
            <person name="Li H."/>
            <person name="Huang H."/>
            <person name="Zhang F."/>
            <person name="Xu H."/>
            <person name="Li N."/>
            <person name="Zhao C."/>
            <person name="Li S."/>
            <person name="Dong L."/>
            <person name="Huang Y."/>
            <person name="Li L."/>
            <person name="Xi Y."/>
            <person name="Qi Q."/>
            <person name="Li W."/>
            <person name="Zhang B."/>
            <person name="Hu W."/>
            <person name="Zhang Y."/>
            <person name="Tian X."/>
            <person name="Jiao Y."/>
            <person name="Liang X."/>
            <person name="Jin J."/>
            <person name="Gao L."/>
            <person name="Zheng W."/>
            <person name="Hao B."/>
            <person name="Liu S."/>
            <person name="Wang W."/>
            <person name="Yuan L."/>
            <person name="Cao M."/>
            <person name="McDermott J."/>
            <person name="Samudrala R."/>
            <person name="Wang J."/>
            <person name="Wong G.K."/>
            <person name="Yang H."/>
        </authorList>
    </citation>
    <scope>NUCLEOTIDE SEQUENCE [LARGE SCALE GENOMIC DNA]</scope>
</reference>
<feature type="region of interest" description="Disordered" evidence="1">
    <location>
        <begin position="1"/>
        <end position="80"/>
    </location>
</feature>
<reference evidence="2" key="2">
    <citation type="submission" date="2008-12" db="EMBL/GenBank/DDBJ databases">
        <title>Improved gene annotation of the rice (Oryza sativa) genomes.</title>
        <authorList>
            <person name="Wang J."/>
            <person name="Li R."/>
            <person name="Fan W."/>
            <person name="Huang Q."/>
            <person name="Zhang J."/>
            <person name="Zhou Y."/>
            <person name="Hu Y."/>
            <person name="Zi S."/>
            <person name="Li J."/>
            <person name="Ni P."/>
            <person name="Zheng H."/>
            <person name="Zhang Y."/>
            <person name="Zhao M."/>
            <person name="Hao Q."/>
            <person name="McDermott J."/>
            <person name="Samudrala R."/>
            <person name="Kristiansen K."/>
            <person name="Wong G.K.-S."/>
        </authorList>
    </citation>
    <scope>NUCLEOTIDE SEQUENCE</scope>
</reference>
<organism evidence="2">
    <name type="scientific">Oryza sativa subsp. japonica</name>
    <name type="common">Rice</name>
    <dbReference type="NCBI Taxonomy" id="39947"/>
    <lineage>
        <taxon>Eukaryota</taxon>
        <taxon>Viridiplantae</taxon>
        <taxon>Streptophyta</taxon>
        <taxon>Embryophyta</taxon>
        <taxon>Tracheophyta</taxon>
        <taxon>Spermatophyta</taxon>
        <taxon>Magnoliopsida</taxon>
        <taxon>Liliopsida</taxon>
        <taxon>Poales</taxon>
        <taxon>Poaceae</taxon>
        <taxon>BOP clade</taxon>
        <taxon>Oryzoideae</taxon>
        <taxon>Oryzeae</taxon>
        <taxon>Oryzinae</taxon>
        <taxon>Oryza</taxon>
        <taxon>Oryza sativa</taxon>
    </lineage>
</organism>
<accession>B9F817</accession>
<dbReference type="AlphaFoldDB" id="B9F817"/>
<sequence>MPKSRLLTSSAPASSSSRTPHAAALVAAPPASRLPSWHPPPTRLPSLPLPVTADETPPRRQTSLRASPKPAPPYGAATPPAAARAQPAWCLLLQSPSESLILKRIPDSIASLQRRTTEAKAHRRNSRGGGGAVRSKPGNGQGNGGEGPGLISGGQILSDTCRYLQGAAHGEWEARPHRVRPPHLMIPQQLDRDGVGEPVLLERCKQGNYRARARGGVGAHLLLGLRSKEIELELKEAASDLQHKEAACKMPPVRVHAKGIRRHCDVLAVLRRRKLGWAASACFNEGRSPGEKIVRGADCVRQEID</sequence>
<feature type="region of interest" description="Disordered" evidence="1">
    <location>
        <begin position="113"/>
        <end position="152"/>
    </location>
</feature>
<protein>
    <submittedName>
        <fullName evidence="2">Uncharacterized protein</fullName>
    </submittedName>
</protein>
<name>B9F817_ORYSJ</name>
<dbReference type="EMBL" id="CM000140">
    <property type="protein sequence ID" value="EEE60354.1"/>
    <property type="molecule type" value="Genomic_DNA"/>
</dbReference>
<evidence type="ECO:0000256" key="1">
    <source>
        <dbReference type="SAM" id="MobiDB-lite"/>
    </source>
</evidence>
<dbReference type="Proteomes" id="UP000007752">
    <property type="component" value="Chromosome 3"/>
</dbReference>
<proteinExistence type="predicted"/>
<feature type="compositionally biased region" description="Gly residues" evidence="1">
    <location>
        <begin position="139"/>
        <end position="152"/>
    </location>
</feature>
<feature type="compositionally biased region" description="Low complexity" evidence="1">
    <location>
        <begin position="1"/>
        <end position="31"/>
    </location>
</feature>
<gene>
    <name evidence="2" type="ORF">OsJ_13472</name>
</gene>